<dbReference type="AlphaFoldDB" id="A0A540VTW2"/>
<evidence type="ECO:0000256" key="12">
    <source>
        <dbReference type="ARBA" id="ARBA00033708"/>
    </source>
</evidence>
<protein>
    <recommendedName>
        <fullName evidence="14">Sodium/proline symporter</fullName>
    </recommendedName>
    <alternativeName>
        <fullName evidence="14">Proline permease</fullName>
    </alternativeName>
</protein>
<feature type="transmembrane region" description="Helical" evidence="14">
    <location>
        <begin position="7"/>
        <end position="28"/>
    </location>
</feature>
<keyword evidence="9 14" id="KW-0406">Ion transport</keyword>
<feature type="transmembrane region" description="Helical" evidence="14">
    <location>
        <begin position="68"/>
        <end position="91"/>
    </location>
</feature>
<keyword evidence="14" id="KW-0997">Cell inner membrane</keyword>
<keyword evidence="6 14" id="KW-0769">Symport</keyword>
<dbReference type="PANTHER" id="PTHR48086">
    <property type="entry name" value="SODIUM/PROLINE SYMPORTER-RELATED"/>
    <property type="match status" value="1"/>
</dbReference>
<evidence type="ECO:0000256" key="5">
    <source>
        <dbReference type="ARBA" id="ARBA00022692"/>
    </source>
</evidence>
<dbReference type="GO" id="GO:0015193">
    <property type="term" value="F:L-proline transmembrane transporter activity"/>
    <property type="evidence" value="ECO:0007669"/>
    <property type="project" value="TreeGrafter"/>
</dbReference>
<keyword evidence="7 14" id="KW-1133">Transmembrane helix</keyword>
<dbReference type="CDD" id="cd11475">
    <property type="entry name" value="SLC5sbd_PutP"/>
    <property type="match status" value="1"/>
</dbReference>
<feature type="transmembrane region" description="Helical" evidence="14">
    <location>
        <begin position="193"/>
        <end position="217"/>
    </location>
</feature>
<sequence>MFGMSIPIVVTFAIYLLGMILIGAYVYGRTETLSDYILGGRSLNSTTAGLSANASDSSGWILLGLPGWAYVAGIDAMWMLLGLAIGMYLAWKFVAMRLRVYTEKGGNALTIPAFFEYRFEDNSRALRVISTAIILVFFTLYVSSGLVAGGLLFEEVFGIESKIAIASTVVVIVIYTFIGGFLAVSYTDVVQALLMIVALVVVPLAAVAAIGGFTPLFDGLTAREPALLSMGSQVSFDADEGVWNASGTFGLIAIISSMAWGLGYFGQPHILARFMGIRSAENVKAARRISITWVIIAMLGAVLVGLTGIVYFDTALDDPEKVILVLIDALINPWLGGFLLAAILAAVMSTADSQLVVASSALTEDLYRGFVNRDAPENQLVWLGRFAVIVIAVIAYTLALQGGGVLDLVAYAWAGFGSAFGPLVLLSLYWRGVTRNGALAGMITGAAIVVVWRQIGNPMGLYEMVPAFILSALAIVAVSYFSQASLPSGQATDLVGEGRD</sequence>
<dbReference type="GO" id="GO:0015824">
    <property type="term" value="P:proline transport"/>
    <property type="evidence" value="ECO:0007669"/>
    <property type="project" value="UniProtKB-UniRule"/>
</dbReference>
<evidence type="ECO:0000256" key="9">
    <source>
        <dbReference type="ARBA" id="ARBA00023065"/>
    </source>
</evidence>
<comment type="function">
    <text evidence="14">Catalyzes the sodium-dependent uptake of extracellular L-proline.</text>
</comment>
<dbReference type="PROSITE" id="PS50283">
    <property type="entry name" value="NA_SOLUT_SYMP_3"/>
    <property type="match status" value="1"/>
</dbReference>
<accession>A0A540VTW2</accession>
<evidence type="ECO:0000256" key="14">
    <source>
        <dbReference type="RuleBase" id="RU366012"/>
    </source>
</evidence>
<evidence type="ECO:0000313" key="15">
    <source>
        <dbReference type="EMBL" id="TQF00189.1"/>
    </source>
</evidence>
<dbReference type="Proteomes" id="UP000315400">
    <property type="component" value="Unassembled WGS sequence"/>
</dbReference>
<gene>
    <name evidence="15" type="primary">putP</name>
    <name evidence="15" type="ORF">FKY71_04580</name>
</gene>
<keyword evidence="14" id="KW-0029">Amino-acid transport</keyword>
<evidence type="ECO:0000256" key="3">
    <source>
        <dbReference type="ARBA" id="ARBA00022448"/>
    </source>
</evidence>
<dbReference type="NCBIfam" id="TIGR00813">
    <property type="entry name" value="sss"/>
    <property type="match status" value="1"/>
</dbReference>
<keyword evidence="4" id="KW-1003">Cell membrane</keyword>
<keyword evidence="3 14" id="KW-0813">Transport</keyword>
<keyword evidence="11 14" id="KW-0739">Sodium transport</keyword>
<dbReference type="GO" id="GO:0005886">
    <property type="term" value="C:plasma membrane"/>
    <property type="evidence" value="ECO:0007669"/>
    <property type="project" value="UniProtKB-SubCell"/>
</dbReference>
<dbReference type="InterPro" id="IPR050277">
    <property type="entry name" value="Sodium:Solute_Symporter"/>
</dbReference>
<evidence type="ECO:0000256" key="1">
    <source>
        <dbReference type="ARBA" id="ARBA00004651"/>
    </source>
</evidence>
<organism evidence="15 16">
    <name type="scientific">Spiribacter salinus</name>
    <dbReference type="NCBI Taxonomy" id="1335746"/>
    <lineage>
        <taxon>Bacteria</taxon>
        <taxon>Pseudomonadati</taxon>
        <taxon>Pseudomonadota</taxon>
        <taxon>Gammaproteobacteria</taxon>
        <taxon>Chromatiales</taxon>
        <taxon>Ectothiorhodospiraceae</taxon>
        <taxon>Spiribacter</taxon>
    </lineage>
</organism>
<feature type="transmembrane region" description="Helical" evidence="14">
    <location>
        <begin position="461"/>
        <end position="481"/>
    </location>
</feature>
<feature type="transmembrane region" description="Helical" evidence="14">
    <location>
        <begin position="128"/>
        <end position="151"/>
    </location>
</feature>
<dbReference type="InterPro" id="IPR001734">
    <property type="entry name" value="Na/solute_symporter"/>
</dbReference>
<feature type="transmembrane region" description="Helical" evidence="14">
    <location>
        <begin position="437"/>
        <end position="455"/>
    </location>
</feature>
<feature type="transmembrane region" description="Helical" evidence="14">
    <location>
        <begin position="411"/>
        <end position="430"/>
    </location>
</feature>
<dbReference type="EMBL" id="VIFK01000020">
    <property type="protein sequence ID" value="TQF00189.1"/>
    <property type="molecule type" value="Genomic_DNA"/>
</dbReference>
<keyword evidence="8 14" id="KW-0915">Sodium</keyword>
<comment type="similarity">
    <text evidence="2 13">Belongs to the sodium:solute symporter (SSF) (TC 2.A.21) family.</text>
</comment>
<dbReference type="Pfam" id="PF00474">
    <property type="entry name" value="SSF"/>
    <property type="match status" value="1"/>
</dbReference>
<evidence type="ECO:0000256" key="10">
    <source>
        <dbReference type="ARBA" id="ARBA00023136"/>
    </source>
</evidence>
<feature type="transmembrane region" description="Helical" evidence="14">
    <location>
        <begin position="242"/>
        <end position="265"/>
    </location>
</feature>
<keyword evidence="5 14" id="KW-0812">Transmembrane</keyword>
<comment type="subcellular location">
    <subcellularLocation>
        <location evidence="14">Cell inner membrane</location>
        <topology evidence="14">Multi-pass membrane protein</topology>
    </subcellularLocation>
    <subcellularLocation>
        <location evidence="1">Cell membrane</location>
        <topology evidence="1">Multi-pass membrane protein</topology>
    </subcellularLocation>
</comment>
<proteinExistence type="inferred from homology"/>
<dbReference type="GO" id="GO:0005298">
    <property type="term" value="F:proline:sodium symporter activity"/>
    <property type="evidence" value="ECO:0007669"/>
    <property type="project" value="UniProtKB-UniRule"/>
</dbReference>
<dbReference type="PANTHER" id="PTHR48086:SF3">
    <property type="entry name" value="SODIUM_PROLINE SYMPORTER"/>
    <property type="match status" value="1"/>
</dbReference>
<dbReference type="InterPro" id="IPR011851">
    <property type="entry name" value="Na/Pro_symporter"/>
</dbReference>
<evidence type="ECO:0000313" key="16">
    <source>
        <dbReference type="Proteomes" id="UP000315400"/>
    </source>
</evidence>
<name>A0A540VTW2_9GAMM</name>
<evidence type="ECO:0000256" key="11">
    <source>
        <dbReference type="ARBA" id="ARBA00023201"/>
    </source>
</evidence>
<dbReference type="GO" id="GO:0031402">
    <property type="term" value="F:sodium ion binding"/>
    <property type="evidence" value="ECO:0007669"/>
    <property type="project" value="UniProtKB-UniRule"/>
</dbReference>
<evidence type="ECO:0000256" key="2">
    <source>
        <dbReference type="ARBA" id="ARBA00006434"/>
    </source>
</evidence>
<reference evidence="15 16" key="1">
    <citation type="submission" date="2019-06" db="EMBL/GenBank/DDBJ databases">
        <title>Metagenome assembled Genome of Spiribacter salinus SL48-SHIP from the microbial mat of Salt Lake 48 (Novosibirsk region, Russia).</title>
        <authorList>
            <person name="Shipova A."/>
            <person name="Rozanov A.S."/>
            <person name="Bryanskaya A.V."/>
            <person name="Peltek S.E."/>
        </authorList>
    </citation>
    <scope>NUCLEOTIDE SEQUENCE [LARGE SCALE GENOMIC DNA]</scope>
    <source>
        <strain evidence="15">SL48-SHIP-2</strain>
    </source>
</reference>
<evidence type="ECO:0000256" key="8">
    <source>
        <dbReference type="ARBA" id="ARBA00023053"/>
    </source>
</evidence>
<dbReference type="NCBIfam" id="TIGR02121">
    <property type="entry name" value="Na_Pro_sym"/>
    <property type="match status" value="1"/>
</dbReference>
<comment type="caution">
    <text evidence="15">The sequence shown here is derived from an EMBL/GenBank/DDBJ whole genome shotgun (WGS) entry which is preliminary data.</text>
</comment>
<keyword evidence="10 14" id="KW-0472">Membrane</keyword>
<feature type="transmembrane region" description="Helical" evidence="14">
    <location>
        <begin position="380"/>
        <end position="399"/>
    </location>
</feature>
<evidence type="ECO:0000256" key="6">
    <source>
        <dbReference type="ARBA" id="ARBA00022847"/>
    </source>
</evidence>
<dbReference type="InterPro" id="IPR038377">
    <property type="entry name" value="Na/Glc_symporter_sf"/>
</dbReference>
<feature type="transmembrane region" description="Helical" evidence="14">
    <location>
        <begin position="286"/>
        <end position="311"/>
    </location>
</feature>
<feature type="transmembrane region" description="Helical" evidence="14">
    <location>
        <begin position="323"/>
        <end position="347"/>
    </location>
</feature>
<feature type="transmembrane region" description="Helical" evidence="14">
    <location>
        <begin position="163"/>
        <end position="186"/>
    </location>
</feature>
<evidence type="ECO:0000256" key="4">
    <source>
        <dbReference type="ARBA" id="ARBA00022475"/>
    </source>
</evidence>
<dbReference type="Gene3D" id="1.20.1730.10">
    <property type="entry name" value="Sodium/glucose cotransporter"/>
    <property type="match status" value="1"/>
</dbReference>
<comment type="catalytic activity">
    <reaction evidence="12">
        <text>L-proline(in) + Na(+)(in) = L-proline(out) + Na(+)(out)</text>
        <dbReference type="Rhea" id="RHEA:28967"/>
        <dbReference type="ChEBI" id="CHEBI:29101"/>
        <dbReference type="ChEBI" id="CHEBI:60039"/>
    </reaction>
</comment>
<evidence type="ECO:0000256" key="7">
    <source>
        <dbReference type="ARBA" id="ARBA00022989"/>
    </source>
</evidence>
<evidence type="ECO:0000256" key="13">
    <source>
        <dbReference type="RuleBase" id="RU362091"/>
    </source>
</evidence>